<dbReference type="SFLD" id="SFLDG01099">
    <property type="entry name" value="Uncharacterised_Radical_SAM_Su"/>
    <property type="match status" value="1"/>
</dbReference>
<sequence>MKNERLAKFLIAKHVEAPCDYKELDLGELWRVHDKLHHTFTRLWSEVAKGEITLESTSSPRCSFLDVKVEIARRVLSSCVFCENRCRVNRLDGERGVCRLDYKTVVSSYFHHLGEEAPLVPSGTIFYGGCTFRCVFCQNHDISQEYPYPGVVVDAKGLAKIQKELRGTGARNINHVGGDPTPNTHTILESLKYLEVNVPQIWNSNQYQSAETMKLLVDVIDLWLPDFKYWSDECAERLSGIRNYREVVTRNLKISIEHGDMIIRHLVMPNHIECCSIPILEWISKNLPRDKVVVNIMDQYRPEYLVARYPERYKEISRRVTADEMAIVYREAERLGLLYGVV</sequence>
<dbReference type="EMBL" id="DRZC01000070">
    <property type="protein sequence ID" value="HHQ80761.1"/>
    <property type="molecule type" value="Genomic_DNA"/>
</dbReference>
<evidence type="ECO:0000259" key="5">
    <source>
        <dbReference type="Pfam" id="PF04055"/>
    </source>
</evidence>
<evidence type="ECO:0000256" key="3">
    <source>
        <dbReference type="ARBA" id="ARBA00023004"/>
    </source>
</evidence>
<dbReference type="InterPro" id="IPR058240">
    <property type="entry name" value="rSAM_sf"/>
</dbReference>
<evidence type="ECO:0000313" key="6">
    <source>
        <dbReference type="EMBL" id="HHQ80761.1"/>
    </source>
</evidence>
<dbReference type="Gene3D" id="3.20.20.70">
    <property type="entry name" value="Aldolase class I"/>
    <property type="match status" value="1"/>
</dbReference>
<dbReference type="GO" id="GO:0003824">
    <property type="term" value="F:catalytic activity"/>
    <property type="evidence" value="ECO:0007669"/>
    <property type="project" value="InterPro"/>
</dbReference>
<name>A0A7J3ZKX1_9CREN</name>
<dbReference type="PANTHER" id="PTHR43075">
    <property type="entry name" value="FORMATE LYASE ACTIVATING ENZYME, PUTATIVE (AFU_ORTHOLOGUE AFUA_2G15630)-RELATED"/>
    <property type="match status" value="1"/>
</dbReference>
<dbReference type="InterPro" id="IPR040085">
    <property type="entry name" value="MJ0674-like"/>
</dbReference>
<keyword evidence="4" id="KW-0411">Iron-sulfur</keyword>
<evidence type="ECO:0000256" key="2">
    <source>
        <dbReference type="ARBA" id="ARBA00022723"/>
    </source>
</evidence>
<proteinExistence type="predicted"/>
<dbReference type="PANTHER" id="PTHR43075:SF1">
    <property type="entry name" value="FORMATE LYASE ACTIVATING ENZYME, PUTATIVE (AFU_ORTHOLOGUE AFUA_2G15630)-RELATED"/>
    <property type="match status" value="1"/>
</dbReference>
<feature type="domain" description="Radical SAM core" evidence="5">
    <location>
        <begin position="125"/>
        <end position="271"/>
    </location>
</feature>
<comment type="caution">
    <text evidence="6">The sequence shown here is derived from an EMBL/GenBank/DDBJ whole genome shotgun (WGS) entry which is preliminary data.</text>
</comment>
<gene>
    <name evidence="6" type="ORF">ENM78_04865</name>
</gene>
<evidence type="ECO:0000256" key="1">
    <source>
        <dbReference type="ARBA" id="ARBA00022691"/>
    </source>
</evidence>
<accession>A0A7J3ZKX1</accession>
<keyword evidence="3" id="KW-0408">Iron</keyword>
<protein>
    <submittedName>
        <fullName evidence="6">Radical SAM protein</fullName>
    </submittedName>
</protein>
<dbReference type="GO" id="GO:0046872">
    <property type="term" value="F:metal ion binding"/>
    <property type="evidence" value="ECO:0007669"/>
    <property type="project" value="UniProtKB-KW"/>
</dbReference>
<dbReference type="SUPFAM" id="SSF102114">
    <property type="entry name" value="Radical SAM enzymes"/>
    <property type="match status" value="1"/>
</dbReference>
<dbReference type="InterPro" id="IPR007197">
    <property type="entry name" value="rSAM"/>
</dbReference>
<dbReference type="Pfam" id="PF04055">
    <property type="entry name" value="Radical_SAM"/>
    <property type="match status" value="1"/>
</dbReference>
<dbReference type="InterPro" id="IPR013785">
    <property type="entry name" value="Aldolase_TIM"/>
</dbReference>
<keyword evidence="2" id="KW-0479">Metal-binding</keyword>
<dbReference type="SFLD" id="SFLDS00029">
    <property type="entry name" value="Radical_SAM"/>
    <property type="match status" value="1"/>
</dbReference>
<evidence type="ECO:0000256" key="4">
    <source>
        <dbReference type="ARBA" id="ARBA00023014"/>
    </source>
</evidence>
<dbReference type="CDD" id="cd01335">
    <property type="entry name" value="Radical_SAM"/>
    <property type="match status" value="1"/>
</dbReference>
<dbReference type="GO" id="GO:0051536">
    <property type="term" value="F:iron-sulfur cluster binding"/>
    <property type="evidence" value="ECO:0007669"/>
    <property type="project" value="UniProtKB-KW"/>
</dbReference>
<organism evidence="6">
    <name type="scientific">Fervidicoccus fontis</name>
    <dbReference type="NCBI Taxonomy" id="683846"/>
    <lineage>
        <taxon>Archaea</taxon>
        <taxon>Thermoproteota</taxon>
        <taxon>Thermoprotei</taxon>
        <taxon>Fervidicoccales</taxon>
        <taxon>Fervidicoccaceae</taxon>
        <taxon>Fervidicoccus</taxon>
    </lineage>
</organism>
<reference evidence="6" key="1">
    <citation type="journal article" date="2020" name="mSystems">
        <title>Genome- and Community-Level Interaction Insights into Carbon Utilization and Element Cycling Functions of Hydrothermarchaeota in Hydrothermal Sediment.</title>
        <authorList>
            <person name="Zhou Z."/>
            <person name="Liu Y."/>
            <person name="Xu W."/>
            <person name="Pan J."/>
            <person name="Luo Z.H."/>
            <person name="Li M."/>
        </authorList>
    </citation>
    <scope>NUCLEOTIDE SEQUENCE [LARGE SCALE GENOMIC DNA]</scope>
    <source>
        <strain evidence="6">SpSt-1116</strain>
    </source>
</reference>
<dbReference type="AlphaFoldDB" id="A0A7J3ZKX1"/>
<keyword evidence="1" id="KW-0949">S-adenosyl-L-methionine</keyword>